<evidence type="ECO:0000313" key="8">
    <source>
        <dbReference type="EMBL" id="SFK70113.1"/>
    </source>
</evidence>
<dbReference type="PANTHER" id="PTHR18895:SF74">
    <property type="entry name" value="MTRF1L RELEASE FACTOR GLUTAMINE METHYLTRANSFERASE"/>
    <property type="match status" value="1"/>
</dbReference>
<dbReference type="InterPro" id="IPR002052">
    <property type="entry name" value="DNA_methylase_N6_adenine_CS"/>
</dbReference>
<evidence type="ECO:0000259" key="6">
    <source>
        <dbReference type="Pfam" id="PF05175"/>
    </source>
</evidence>
<reference evidence="8 9" key="1">
    <citation type="submission" date="2016-10" db="EMBL/GenBank/DDBJ databases">
        <authorList>
            <person name="Varghese N."/>
            <person name="Submissions S."/>
        </authorList>
    </citation>
    <scope>NUCLEOTIDE SEQUENCE [LARGE SCALE GENOMIC DNA]</scope>
    <source>
        <strain evidence="8 9">CGMCC 1.6501</strain>
    </source>
</reference>
<dbReference type="InterPro" id="IPR050320">
    <property type="entry name" value="N5-glutamine_MTase"/>
</dbReference>
<dbReference type="NCBIfam" id="TIGR00536">
    <property type="entry name" value="hemK_fam"/>
    <property type="match status" value="1"/>
</dbReference>
<dbReference type="HAMAP" id="MF_02126">
    <property type="entry name" value="RF_methyltr_PrmC"/>
    <property type="match status" value="1"/>
</dbReference>
<evidence type="ECO:0000313" key="9">
    <source>
        <dbReference type="Proteomes" id="UP000183090"/>
    </source>
</evidence>
<comment type="similarity">
    <text evidence="5">Belongs to the protein N5-glutamine methyltransferase family. PrmC subfamily.</text>
</comment>
<dbReference type="GO" id="GO:0102559">
    <property type="term" value="F:peptide chain release factor N(5)-glutamine methyltransferase activity"/>
    <property type="evidence" value="ECO:0007669"/>
    <property type="project" value="UniProtKB-EC"/>
</dbReference>
<comment type="function">
    <text evidence="5">Methylates the class 1 translation termination release factors RF1/PrfA and RF2/PrfB on the glutamine residue of the universally conserved GGQ motif.</text>
</comment>
<keyword evidence="1 5" id="KW-0489">Methyltransferase</keyword>
<evidence type="ECO:0000256" key="1">
    <source>
        <dbReference type="ARBA" id="ARBA00022603"/>
    </source>
</evidence>
<dbReference type="InterPro" id="IPR004556">
    <property type="entry name" value="HemK-like"/>
</dbReference>
<evidence type="ECO:0000256" key="5">
    <source>
        <dbReference type="HAMAP-Rule" id="MF_02126"/>
    </source>
</evidence>
<dbReference type="Pfam" id="PF05175">
    <property type="entry name" value="MTS"/>
    <property type="match status" value="1"/>
</dbReference>
<dbReference type="InterPro" id="IPR040758">
    <property type="entry name" value="PrmC_N"/>
</dbReference>
<dbReference type="EC" id="2.1.1.297" evidence="5"/>
<evidence type="ECO:0000256" key="3">
    <source>
        <dbReference type="ARBA" id="ARBA00022691"/>
    </source>
</evidence>
<dbReference type="Gene3D" id="1.10.8.10">
    <property type="entry name" value="DNA helicase RuvA subunit, C-terminal domain"/>
    <property type="match status" value="1"/>
</dbReference>
<sequence>MQHYSYKRMIEEAEASLILSDAEPRVATLLLEDLFGMDRTYFMLHADDSVPYDRRIQYEKAVERAAAGEPFQYVTGFGWFYGHKLKVDEHTLIPRNETEELVEFVLGRESDDGRTVVDIGTGTGAIGLLLQKYWKNNKVILTDISKQALEVAKENAAELGVSPRMLQGSLFEPLIDKGIMVDCIVSNPPYISYNERNEMDDSVYRHEPHLALFAEDGGLELYKRMIDGLPTVLKQGGTVYFEIGWRQYSALSTYIKEVWPGTRPELKKDMNGQDRILFFRWED</sequence>
<dbReference type="SUPFAM" id="SSF53335">
    <property type="entry name" value="S-adenosyl-L-methionine-dependent methyltransferases"/>
    <property type="match status" value="1"/>
</dbReference>
<dbReference type="PANTHER" id="PTHR18895">
    <property type="entry name" value="HEMK METHYLTRANSFERASE"/>
    <property type="match status" value="1"/>
</dbReference>
<feature type="binding site" evidence="5">
    <location>
        <begin position="187"/>
        <end position="190"/>
    </location>
    <ligand>
        <name>substrate</name>
    </ligand>
</feature>
<evidence type="ECO:0000259" key="7">
    <source>
        <dbReference type="Pfam" id="PF17827"/>
    </source>
</evidence>
<feature type="binding site" evidence="5">
    <location>
        <begin position="120"/>
        <end position="124"/>
    </location>
    <ligand>
        <name>S-adenosyl-L-methionine</name>
        <dbReference type="ChEBI" id="CHEBI:59789"/>
    </ligand>
</feature>
<dbReference type="InterPro" id="IPR029063">
    <property type="entry name" value="SAM-dependent_MTases_sf"/>
</dbReference>
<protein>
    <recommendedName>
        <fullName evidence="5">Release factor glutamine methyltransferase</fullName>
        <shortName evidence="5">RF MTase</shortName>
        <ecNumber evidence="5">2.1.1.297</ecNumber>
    </recommendedName>
    <alternativeName>
        <fullName evidence="5">N5-glutamine methyltransferase PrmC</fullName>
    </alternativeName>
    <alternativeName>
        <fullName evidence="5">Protein-(glutamine-N5) MTase PrmC</fullName>
    </alternativeName>
    <alternativeName>
        <fullName evidence="5">Protein-glutamine N-methyltransferase PrmC</fullName>
    </alternativeName>
</protein>
<dbReference type="InterPro" id="IPR019874">
    <property type="entry name" value="RF_methyltr_PrmC"/>
</dbReference>
<gene>
    <name evidence="5" type="primary">prmC</name>
    <name evidence="8" type="ORF">SAMN05216235_1286</name>
</gene>
<dbReference type="GO" id="GO:0032259">
    <property type="term" value="P:methylation"/>
    <property type="evidence" value="ECO:0007669"/>
    <property type="project" value="UniProtKB-KW"/>
</dbReference>
<dbReference type="Proteomes" id="UP000183090">
    <property type="component" value="Unassembled WGS sequence"/>
</dbReference>
<comment type="catalytic activity">
    <reaction evidence="4 5">
        <text>L-glutaminyl-[peptide chain release factor] + S-adenosyl-L-methionine = N(5)-methyl-L-glutaminyl-[peptide chain release factor] + S-adenosyl-L-homocysteine + H(+)</text>
        <dbReference type="Rhea" id="RHEA:42896"/>
        <dbReference type="Rhea" id="RHEA-COMP:10271"/>
        <dbReference type="Rhea" id="RHEA-COMP:10272"/>
        <dbReference type="ChEBI" id="CHEBI:15378"/>
        <dbReference type="ChEBI" id="CHEBI:30011"/>
        <dbReference type="ChEBI" id="CHEBI:57856"/>
        <dbReference type="ChEBI" id="CHEBI:59789"/>
        <dbReference type="ChEBI" id="CHEBI:61891"/>
        <dbReference type="EC" id="2.1.1.297"/>
    </reaction>
</comment>
<organism evidence="8 9">
    <name type="scientific">Salinicoccus halodurans</name>
    <dbReference type="NCBI Taxonomy" id="407035"/>
    <lineage>
        <taxon>Bacteria</taxon>
        <taxon>Bacillati</taxon>
        <taxon>Bacillota</taxon>
        <taxon>Bacilli</taxon>
        <taxon>Bacillales</taxon>
        <taxon>Staphylococcaceae</taxon>
        <taxon>Salinicoccus</taxon>
    </lineage>
</organism>
<dbReference type="RefSeq" id="WP_052749902.1">
    <property type="nucleotide sequence ID" value="NZ_CP011366.1"/>
</dbReference>
<comment type="caution">
    <text evidence="8">The sequence shown here is derived from an EMBL/GenBank/DDBJ whole genome shotgun (WGS) entry which is preliminary data.</text>
</comment>
<evidence type="ECO:0000256" key="4">
    <source>
        <dbReference type="ARBA" id="ARBA00048391"/>
    </source>
</evidence>
<dbReference type="InterPro" id="IPR007848">
    <property type="entry name" value="Small_mtfrase_dom"/>
</dbReference>
<dbReference type="GO" id="GO:0003676">
    <property type="term" value="F:nucleic acid binding"/>
    <property type="evidence" value="ECO:0007669"/>
    <property type="project" value="InterPro"/>
</dbReference>
<proteinExistence type="inferred from homology"/>
<keyword evidence="2 5" id="KW-0808">Transferase</keyword>
<dbReference type="PROSITE" id="PS00092">
    <property type="entry name" value="N6_MTASE"/>
    <property type="match status" value="1"/>
</dbReference>
<dbReference type="Pfam" id="PF17827">
    <property type="entry name" value="PrmC_N"/>
    <property type="match status" value="1"/>
</dbReference>
<evidence type="ECO:0000256" key="2">
    <source>
        <dbReference type="ARBA" id="ARBA00022679"/>
    </source>
</evidence>
<dbReference type="NCBIfam" id="TIGR03534">
    <property type="entry name" value="RF_mod_PrmC"/>
    <property type="match status" value="1"/>
</dbReference>
<accession>A0AA94KVP4</accession>
<feature type="domain" description="Release factor glutamine methyltransferase N-terminal" evidence="7">
    <location>
        <begin position="11"/>
        <end position="76"/>
    </location>
</feature>
<dbReference type="AlphaFoldDB" id="A0AA94KVP4"/>
<feature type="domain" description="Methyltransferase small" evidence="6">
    <location>
        <begin position="112"/>
        <end position="193"/>
    </location>
</feature>
<keyword evidence="3 5" id="KW-0949">S-adenosyl-L-methionine</keyword>
<dbReference type="Gene3D" id="3.40.50.150">
    <property type="entry name" value="Vaccinia Virus protein VP39"/>
    <property type="match status" value="1"/>
</dbReference>
<feature type="binding site" evidence="5">
    <location>
        <position position="187"/>
    </location>
    <ligand>
        <name>S-adenosyl-L-methionine</name>
        <dbReference type="ChEBI" id="CHEBI:59789"/>
    </ligand>
</feature>
<name>A0AA94KVP4_9STAP</name>
<comment type="caution">
    <text evidence="5">Lacks conserved residue(s) required for the propagation of feature annotation.</text>
</comment>
<dbReference type="CDD" id="cd02440">
    <property type="entry name" value="AdoMet_MTases"/>
    <property type="match status" value="1"/>
</dbReference>
<feature type="binding site" evidence="5">
    <location>
        <position position="143"/>
    </location>
    <ligand>
        <name>S-adenosyl-L-methionine</name>
        <dbReference type="ChEBI" id="CHEBI:59789"/>
    </ligand>
</feature>
<dbReference type="EMBL" id="FOTB01000002">
    <property type="protein sequence ID" value="SFK70113.1"/>
    <property type="molecule type" value="Genomic_DNA"/>
</dbReference>